<dbReference type="Pfam" id="PF19807">
    <property type="entry name" value="DUF6290"/>
    <property type="match status" value="1"/>
</dbReference>
<accession>A0A644XH32</accession>
<reference evidence="1" key="1">
    <citation type="submission" date="2019-08" db="EMBL/GenBank/DDBJ databases">
        <authorList>
            <person name="Kucharzyk K."/>
            <person name="Murdoch R.W."/>
            <person name="Higgins S."/>
            <person name="Loffler F."/>
        </authorList>
    </citation>
    <scope>NUCLEOTIDE SEQUENCE</scope>
</reference>
<dbReference type="InterPro" id="IPR046257">
    <property type="entry name" value="DUF6290"/>
</dbReference>
<name>A0A644XH32_9ZZZZ</name>
<sequence length="96" mass="10995">METLLTGSILRNTMYYNKEGGEKMTISLRLNDADSILFKKYAEMNGITISELVRQSVLERIEDEYDLKAYEKAMSAYKANPATYSLDEAERELGLQ</sequence>
<evidence type="ECO:0000313" key="1">
    <source>
        <dbReference type="EMBL" id="MPM15522.1"/>
    </source>
</evidence>
<dbReference type="NCBIfam" id="NF046040">
    <property type="entry name" value="RelB_antitoxin"/>
    <property type="match status" value="1"/>
</dbReference>
<dbReference type="EMBL" id="VSSQ01002457">
    <property type="protein sequence ID" value="MPM15522.1"/>
    <property type="molecule type" value="Genomic_DNA"/>
</dbReference>
<protein>
    <submittedName>
        <fullName evidence="1">Uncharacterized protein</fullName>
    </submittedName>
</protein>
<organism evidence="1">
    <name type="scientific">bioreactor metagenome</name>
    <dbReference type="NCBI Taxonomy" id="1076179"/>
    <lineage>
        <taxon>unclassified sequences</taxon>
        <taxon>metagenomes</taxon>
        <taxon>ecological metagenomes</taxon>
    </lineage>
</organism>
<comment type="caution">
    <text evidence="1">The sequence shown here is derived from an EMBL/GenBank/DDBJ whole genome shotgun (WGS) entry which is preliminary data.</text>
</comment>
<proteinExistence type="predicted"/>
<dbReference type="AlphaFoldDB" id="A0A644XH32"/>
<gene>
    <name evidence="1" type="ORF">SDC9_61893</name>
</gene>